<feature type="domain" description="Polysaccharide biosynthesis protein CapD-like" evidence="2">
    <location>
        <begin position="152"/>
        <end position="432"/>
    </location>
</feature>
<name>A0A7X1TSQ4_9DEIO</name>
<dbReference type="InterPro" id="IPR051203">
    <property type="entry name" value="Polysaccharide_Synthase-Rel"/>
</dbReference>
<sequence>MTCPDPGGQRTLILGAGYAGRLIAEELRRQPRADLLPVGFLDDAPALQGQQVAGLPVLGPIRGHIALAADQAQAQRLILAMPSASGEEVRGIFEEAQASGRLVQIMPSLSELLLDRPKVPQLRDVNLADLLRRPPARLAHEDIGAYLTGQTVLVTGAGGSIGSELARQVAHYAPGHLILFGRGENSIFSIQQELIERFPEVRQSAIIGDVRHAKHLQRVFERCQPQVVLHAAAHKHVPLMEDSPSEAIYNNVIGTRILSSLCLEFGVRRFVNISSDKAVNPTSVMGASKRLAEMIISVAAQSANPDQAFMSVRFGNVLGSRGSVVPTFIRQIEAGGPVTITDERMTRYFMTIPEASRLVLQAGALADNGKVYVLKMGQPVRIVDLAQDLIRLSGQDIKILVTGMRRGEKLYEELLTAHESVDQTPHEDIFIARLEVPDAEWLAAELAALEAYAREEDYAHVRQQLRKMIPESQVAAE</sequence>
<evidence type="ECO:0000256" key="1">
    <source>
        <dbReference type="ARBA" id="ARBA00007430"/>
    </source>
</evidence>
<comment type="caution">
    <text evidence="3">The sequence shown here is derived from an EMBL/GenBank/DDBJ whole genome shotgun (WGS) entry which is preliminary data.</text>
</comment>
<gene>
    <name evidence="3" type="ORF">F8S09_13215</name>
</gene>
<dbReference type="RefSeq" id="WP_152871964.1">
    <property type="nucleotide sequence ID" value="NZ_WBSL01000007.1"/>
</dbReference>
<dbReference type="Gene3D" id="3.40.50.720">
    <property type="entry name" value="NAD(P)-binding Rossmann-like Domain"/>
    <property type="match status" value="2"/>
</dbReference>
<keyword evidence="4" id="KW-1185">Reference proteome</keyword>
<dbReference type="Pfam" id="PF13727">
    <property type="entry name" value="CoA_binding_3"/>
    <property type="match status" value="1"/>
</dbReference>
<comment type="similarity">
    <text evidence="1">Belongs to the polysaccharide synthase family.</text>
</comment>
<dbReference type="EMBL" id="WBSL01000007">
    <property type="protein sequence ID" value="MPY67632.1"/>
    <property type="molecule type" value="Genomic_DNA"/>
</dbReference>
<dbReference type="CDD" id="cd05237">
    <property type="entry name" value="UDP_invert_4-6DH_SDR_e"/>
    <property type="match status" value="1"/>
</dbReference>
<organism evidence="3 4">
    <name type="scientific">Deinococcus terrestris</name>
    <dbReference type="NCBI Taxonomy" id="2651870"/>
    <lineage>
        <taxon>Bacteria</taxon>
        <taxon>Thermotogati</taxon>
        <taxon>Deinococcota</taxon>
        <taxon>Deinococci</taxon>
        <taxon>Deinococcales</taxon>
        <taxon>Deinococcaceae</taxon>
        <taxon>Deinococcus</taxon>
    </lineage>
</organism>
<proteinExistence type="inferred from homology"/>
<dbReference type="InterPro" id="IPR036291">
    <property type="entry name" value="NAD(P)-bd_dom_sf"/>
</dbReference>
<dbReference type="InterPro" id="IPR003869">
    <property type="entry name" value="Polysac_CapD-like"/>
</dbReference>
<dbReference type="PANTHER" id="PTHR43318">
    <property type="entry name" value="UDP-N-ACETYLGLUCOSAMINE 4,6-DEHYDRATASE"/>
    <property type="match status" value="1"/>
</dbReference>
<evidence type="ECO:0000259" key="2">
    <source>
        <dbReference type="Pfam" id="PF02719"/>
    </source>
</evidence>
<dbReference type="Pfam" id="PF02719">
    <property type="entry name" value="Polysacc_synt_2"/>
    <property type="match status" value="1"/>
</dbReference>
<dbReference type="AlphaFoldDB" id="A0A7X1TSQ4"/>
<protein>
    <submittedName>
        <fullName evidence="3">Polysaccharide biosynthesis protein</fullName>
    </submittedName>
</protein>
<dbReference type="Proteomes" id="UP000484842">
    <property type="component" value="Unassembled WGS sequence"/>
</dbReference>
<accession>A0A7X1TSQ4</accession>
<evidence type="ECO:0000313" key="3">
    <source>
        <dbReference type="EMBL" id="MPY67632.1"/>
    </source>
</evidence>
<evidence type="ECO:0000313" key="4">
    <source>
        <dbReference type="Proteomes" id="UP000484842"/>
    </source>
</evidence>
<reference evidence="3 4" key="1">
    <citation type="submission" date="2019-10" db="EMBL/GenBank/DDBJ databases">
        <title>Deinococcus sp. isolated from soil.</title>
        <authorList>
            <person name="Li Y."/>
            <person name="Wang J."/>
        </authorList>
    </citation>
    <scope>NUCLEOTIDE SEQUENCE [LARGE SCALE GENOMIC DNA]</scope>
    <source>
        <strain evidence="3 4">SDU3-2</strain>
    </source>
</reference>
<dbReference type="SUPFAM" id="SSF51735">
    <property type="entry name" value="NAD(P)-binding Rossmann-fold domains"/>
    <property type="match status" value="2"/>
</dbReference>
<dbReference type="PANTHER" id="PTHR43318:SF1">
    <property type="entry name" value="POLYSACCHARIDE BIOSYNTHESIS PROTEIN EPSC-RELATED"/>
    <property type="match status" value="1"/>
</dbReference>